<dbReference type="RefSeq" id="WP_169297492.1">
    <property type="nucleotide sequence ID" value="NZ_JABBNI010000015.1"/>
</dbReference>
<dbReference type="AlphaFoldDB" id="A0A7Y0EGB3"/>
<dbReference type="PANTHER" id="PTHR13061:SF29">
    <property type="entry name" value="GAMMA CARBONIC ANHYDRASE-LIKE 1, MITOCHONDRIAL-RELATED"/>
    <property type="match status" value="1"/>
</dbReference>
<dbReference type="InterPro" id="IPR001451">
    <property type="entry name" value="Hexapep"/>
</dbReference>
<gene>
    <name evidence="1" type="ORF">HBE96_09270</name>
</gene>
<dbReference type="InterPro" id="IPR011004">
    <property type="entry name" value="Trimer_LpxA-like_sf"/>
</dbReference>
<reference evidence="1 2" key="1">
    <citation type="submission" date="2020-06" db="EMBL/GenBank/DDBJ databases">
        <title>Complete Genome Sequence of Clostridium muelleri sp. nov. P21T, an Acid-Alcohol Producing Acetogen Isolated from Old Hay.</title>
        <authorList>
            <person name="Duncan K.E."/>
            <person name="Tanner R.S."/>
        </authorList>
    </citation>
    <scope>NUCLEOTIDE SEQUENCE [LARGE SCALE GENOMIC DNA]</scope>
    <source>
        <strain evidence="1 2">P21</strain>
    </source>
</reference>
<evidence type="ECO:0000313" key="1">
    <source>
        <dbReference type="EMBL" id="NMM62887.1"/>
    </source>
</evidence>
<proteinExistence type="predicted"/>
<dbReference type="Gene3D" id="2.160.10.10">
    <property type="entry name" value="Hexapeptide repeat proteins"/>
    <property type="match status" value="1"/>
</dbReference>
<dbReference type="SUPFAM" id="SSF51161">
    <property type="entry name" value="Trimeric LpxA-like enzymes"/>
    <property type="match status" value="1"/>
</dbReference>
<evidence type="ECO:0000313" key="2">
    <source>
        <dbReference type="Proteomes" id="UP000537131"/>
    </source>
</evidence>
<keyword evidence="2" id="KW-1185">Reference proteome</keyword>
<accession>A0A7Y0EGB3</accession>
<dbReference type="EMBL" id="JABBNI010000015">
    <property type="protein sequence ID" value="NMM62887.1"/>
    <property type="molecule type" value="Genomic_DNA"/>
</dbReference>
<dbReference type="InterPro" id="IPR050484">
    <property type="entry name" value="Transf_Hexapept/Carb_Anhydrase"/>
</dbReference>
<dbReference type="Pfam" id="PF00132">
    <property type="entry name" value="Hexapep"/>
    <property type="match status" value="1"/>
</dbReference>
<sequence>MIIKYKNINPKIDENAFMAHSADIIGKVTLEKDVSIWFGAVLRGDCNSIYIGKGSNIQDNCTVHVGHDSSVEVGEYVTVGHNAVIHGCKINDYCLIGMGSTIMNDAEIGTGTIIGAGSLVTEGKKIPSGVLCMGSPARVVRELTEKEREYIINSAHSYIEESRDYK</sequence>
<name>A0A7Y0EGB3_9CLOT</name>
<dbReference type="CDD" id="cd04645">
    <property type="entry name" value="LbH_gamma_CA_like"/>
    <property type="match status" value="1"/>
</dbReference>
<comment type="caution">
    <text evidence="1">The sequence shown here is derived from an EMBL/GenBank/DDBJ whole genome shotgun (WGS) entry which is preliminary data.</text>
</comment>
<dbReference type="InterPro" id="IPR047324">
    <property type="entry name" value="LbH_gamma_CA-like"/>
</dbReference>
<organism evidence="1 2">
    <name type="scientific">Clostridium muellerianum</name>
    <dbReference type="NCBI Taxonomy" id="2716538"/>
    <lineage>
        <taxon>Bacteria</taxon>
        <taxon>Bacillati</taxon>
        <taxon>Bacillota</taxon>
        <taxon>Clostridia</taxon>
        <taxon>Eubacteriales</taxon>
        <taxon>Clostridiaceae</taxon>
        <taxon>Clostridium</taxon>
    </lineage>
</organism>
<protein>
    <submittedName>
        <fullName evidence="1">Gamma carbonic anhydrase family protein</fullName>
    </submittedName>
</protein>
<dbReference type="PANTHER" id="PTHR13061">
    <property type="entry name" value="DYNACTIN SUBUNIT P25"/>
    <property type="match status" value="1"/>
</dbReference>
<dbReference type="Proteomes" id="UP000537131">
    <property type="component" value="Unassembled WGS sequence"/>
</dbReference>